<gene>
    <name evidence="2" type="ORF">C491_04595</name>
</gene>
<keyword evidence="3" id="KW-1185">Reference proteome</keyword>
<proteinExistence type="predicted"/>
<dbReference type="RefSeq" id="WP_005554119.1">
    <property type="nucleotide sequence ID" value="NZ_AOIB01000013.1"/>
</dbReference>
<evidence type="ECO:0000313" key="3">
    <source>
        <dbReference type="Proteomes" id="UP000011688"/>
    </source>
</evidence>
<evidence type="ECO:0000313" key="2">
    <source>
        <dbReference type="EMBL" id="ELY60547.1"/>
    </source>
</evidence>
<dbReference type="AlphaFoldDB" id="L9XG25"/>
<dbReference type="EMBL" id="AOIB01000013">
    <property type="protein sequence ID" value="ELY60547.1"/>
    <property type="molecule type" value="Genomic_DNA"/>
</dbReference>
<sequence length="73" mass="7819">MLHTLELLARARDDLAGLAGPGHQAQATAGFRPYRSRGPLNATAFERNAADELAEDATAGNDRIGSLSDGRRW</sequence>
<evidence type="ECO:0000256" key="1">
    <source>
        <dbReference type="SAM" id="MobiDB-lite"/>
    </source>
</evidence>
<organism evidence="2 3">
    <name type="scientific">Natronococcus amylolyticus DSM 10524</name>
    <dbReference type="NCBI Taxonomy" id="1227497"/>
    <lineage>
        <taxon>Archaea</taxon>
        <taxon>Methanobacteriati</taxon>
        <taxon>Methanobacteriota</taxon>
        <taxon>Stenosarchaea group</taxon>
        <taxon>Halobacteria</taxon>
        <taxon>Halobacteriales</taxon>
        <taxon>Natrialbaceae</taxon>
        <taxon>Natronococcus</taxon>
    </lineage>
</organism>
<dbReference type="STRING" id="1227497.C491_04595"/>
<accession>L9XG25</accession>
<name>L9XG25_9EURY</name>
<feature type="region of interest" description="Disordered" evidence="1">
    <location>
        <begin position="53"/>
        <end position="73"/>
    </location>
</feature>
<comment type="caution">
    <text evidence="2">The sequence shown here is derived from an EMBL/GenBank/DDBJ whole genome shotgun (WGS) entry which is preliminary data.</text>
</comment>
<dbReference type="Proteomes" id="UP000011688">
    <property type="component" value="Unassembled WGS sequence"/>
</dbReference>
<reference evidence="2 3" key="1">
    <citation type="journal article" date="2014" name="PLoS Genet.">
        <title>Phylogenetically driven sequencing of extremely halophilic archaea reveals strategies for static and dynamic osmo-response.</title>
        <authorList>
            <person name="Becker E.A."/>
            <person name="Seitzer P.M."/>
            <person name="Tritt A."/>
            <person name="Larsen D."/>
            <person name="Krusor M."/>
            <person name="Yao A.I."/>
            <person name="Wu D."/>
            <person name="Madern D."/>
            <person name="Eisen J.A."/>
            <person name="Darling A.E."/>
            <person name="Facciotti M.T."/>
        </authorList>
    </citation>
    <scope>NUCLEOTIDE SEQUENCE [LARGE SCALE GENOMIC DNA]</scope>
    <source>
        <strain evidence="2 3">DSM 10524</strain>
    </source>
</reference>
<protein>
    <submittedName>
        <fullName evidence="2">Uncharacterized protein</fullName>
    </submittedName>
</protein>